<name>A0A4S8L1D2_DENBC</name>
<keyword evidence="3" id="KW-1185">Reference proteome</keyword>
<protein>
    <recommendedName>
        <fullName evidence="1">DUF6589 domain-containing protein</fullName>
    </recommendedName>
</protein>
<organism evidence="2 3">
    <name type="scientific">Dendrothele bispora (strain CBS 962.96)</name>
    <dbReference type="NCBI Taxonomy" id="1314807"/>
    <lineage>
        <taxon>Eukaryota</taxon>
        <taxon>Fungi</taxon>
        <taxon>Dikarya</taxon>
        <taxon>Basidiomycota</taxon>
        <taxon>Agaricomycotina</taxon>
        <taxon>Agaricomycetes</taxon>
        <taxon>Agaricomycetidae</taxon>
        <taxon>Agaricales</taxon>
        <taxon>Agaricales incertae sedis</taxon>
        <taxon>Dendrothele</taxon>
    </lineage>
</organism>
<gene>
    <name evidence="2" type="ORF">K435DRAFT_692876</name>
</gene>
<dbReference type="OrthoDB" id="2974843at2759"/>
<reference evidence="2 3" key="1">
    <citation type="journal article" date="2019" name="Nat. Ecol. Evol.">
        <title>Megaphylogeny resolves global patterns of mushroom evolution.</title>
        <authorList>
            <person name="Varga T."/>
            <person name="Krizsan K."/>
            <person name="Foldi C."/>
            <person name="Dima B."/>
            <person name="Sanchez-Garcia M."/>
            <person name="Sanchez-Ramirez S."/>
            <person name="Szollosi G.J."/>
            <person name="Szarkandi J.G."/>
            <person name="Papp V."/>
            <person name="Albert L."/>
            <person name="Andreopoulos W."/>
            <person name="Angelini C."/>
            <person name="Antonin V."/>
            <person name="Barry K.W."/>
            <person name="Bougher N.L."/>
            <person name="Buchanan P."/>
            <person name="Buyck B."/>
            <person name="Bense V."/>
            <person name="Catcheside P."/>
            <person name="Chovatia M."/>
            <person name="Cooper J."/>
            <person name="Damon W."/>
            <person name="Desjardin D."/>
            <person name="Finy P."/>
            <person name="Geml J."/>
            <person name="Haridas S."/>
            <person name="Hughes K."/>
            <person name="Justo A."/>
            <person name="Karasinski D."/>
            <person name="Kautmanova I."/>
            <person name="Kiss B."/>
            <person name="Kocsube S."/>
            <person name="Kotiranta H."/>
            <person name="LaButti K.M."/>
            <person name="Lechner B.E."/>
            <person name="Liimatainen K."/>
            <person name="Lipzen A."/>
            <person name="Lukacs Z."/>
            <person name="Mihaltcheva S."/>
            <person name="Morgado L.N."/>
            <person name="Niskanen T."/>
            <person name="Noordeloos M.E."/>
            <person name="Ohm R.A."/>
            <person name="Ortiz-Santana B."/>
            <person name="Ovrebo C."/>
            <person name="Racz N."/>
            <person name="Riley R."/>
            <person name="Savchenko A."/>
            <person name="Shiryaev A."/>
            <person name="Soop K."/>
            <person name="Spirin V."/>
            <person name="Szebenyi C."/>
            <person name="Tomsovsky M."/>
            <person name="Tulloss R.E."/>
            <person name="Uehling J."/>
            <person name="Grigoriev I.V."/>
            <person name="Vagvolgyi C."/>
            <person name="Papp T."/>
            <person name="Martin F.M."/>
            <person name="Miettinen O."/>
            <person name="Hibbett D.S."/>
            <person name="Nagy L.G."/>
        </authorList>
    </citation>
    <scope>NUCLEOTIDE SEQUENCE [LARGE SCALE GENOMIC DNA]</scope>
    <source>
        <strain evidence="2 3">CBS 962.96</strain>
    </source>
</reference>
<proteinExistence type="predicted"/>
<sequence length="176" mass="19589">NIMLDNMIVNVAGLPGHGMGIDMNIEHLIGTLKGLLAAKGVYLDWYRYRQITAAIKYLEALKETVRTSMGTAYQKVGHTDPDTSLLGQRIFEAVKKWKLLIQQPIREGVERAVIFPDLHAVGQRKYESAGLKTFNTALKDLKSSVLLCSEDGELVITTEIDDLQPLDFAEIADSEK</sequence>
<feature type="non-terminal residue" evidence="2">
    <location>
        <position position="1"/>
    </location>
</feature>
<dbReference type="AlphaFoldDB" id="A0A4S8L1D2"/>
<evidence type="ECO:0000313" key="2">
    <source>
        <dbReference type="EMBL" id="THU81758.1"/>
    </source>
</evidence>
<dbReference type="EMBL" id="ML179782">
    <property type="protein sequence ID" value="THU81758.1"/>
    <property type="molecule type" value="Genomic_DNA"/>
</dbReference>
<evidence type="ECO:0000313" key="3">
    <source>
        <dbReference type="Proteomes" id="UP000297245"/>
    </source>
</evidence>
<dbReference type="Proteomes" id="UP000297245">
    <property type="component" value="Unassembled WGS sequence"/>
</dbReference>
<dbReference type="InterPro" id="IPR046496">
    <property type="entry name" value="DUF6589"/>
</dbReference>
<accession>A0A4S8L1D2</accession>
<feature type="domain" description="DUF6589" evidence="1">
    <location>
        <begin position="1"/>
        <end position="78"/>
    </location>
</feature>
<dbReference type="Pfam" id="PF20231">
    <property type="entry name" value="DUF6589"/>
    <property type="match status" value="1"/>
</dbReference>
<evidence type="ECO:0000259" key="1">
    <source>
        <dbReference type="Pfam" id="PF20231"/>
    </source>
</evidence>